<evidence type="ECO:0000313" key="3">
    <source>
        <dbReference type="Proteomes" id="UP000315295"/>
    </source>
</evidence>
<evidence type="ECO:0000313" key="2">
    <source>
        <dbReference type="EMBL" id="TQD91060.1"/>
    </source>
</evidence>
<keyword evidence="3" id="KW-1185">Reference proteome</keyword>
<proteinExistence type="predicted"/>
<reference evidence="2 3" key="1">
    <citation type="journal article" date="2019" name="G3 (Bethesda)">
        <title>Sequencing of a Wild Apple (Malus baccata) Genome Unravels the Differences Between Cultivated and Wild Apple Species Regarding Disease Resistance and Cold Tolerance.</title>
        <authorList>
            <person name="Chen X."/>
        </authorList>
    </citation>
    <scope>NUCLEOTIDE SEQUENCE [LARGE SCALE GENOMIC DNA]</scope>
    <source>
        <strain evidence="3">cv. Shandingzi</strain>
        <tissue evidence="2">Leaves</tissue>
    </source>
</reference>
<name>A0A540LX35_MALBA</name>
<accession>A0A540LX35</accession>
<dbReference type="AlphaFoldDB" id="A0A540LX35"/>
<feature type="region of interest" description="Disordered" evidence="1">
    <location>
        <begin position="40"/>
        <end position="101"/>
    </location>
</feature>
<feature type="compositionally biased region" description="Polar residues" evidence="1">
    <location>
        <begin position="66"/>
        <end position="75"/>
    </location>
</feature>
<feature type="compositionally biased region" description="Polar residues" evidence="1">
    <location>
        <begin position="84"/>
        <end position="93"/>
    </location>
</feature>
<dbReference type="EMBL" id="VIEB01000433">
    <property type="protein sequence ID" value="TQD91060.1"/>
    <property type="molecule type" value="Genomic_DNA"/>
</dbReference>
<gene>
    <name evidence="2" type="ORF">C1H46_023344</name>
</gene>
<comment type="caution">
    <text evidence="2">The sequence shown here is derived from an EMBL/GenBank/DDBJ whole genome shotgun (WGS) entry which is preliminary data.</text>
</comment>
<organism evidence="2 3">
    <name type="scientific">Malus baccata</name>
    <name type="common">Siberian crab apple</name>
    <name type="synonym">Pyrus baccata</name>
    <dbReference type="NCBI Taxonomy" id="106549"/>
    <lineage>
        <taxon>Eukaryota</taxon>
        <taxon>Viridiplantae</taxon>
        <taxon>Streptophyta</taxon>
        <taxon>Embryophyta</taxon>
        <taxon>Tracheophyta</taxon>
        <taxon>Spermatophyta</taxon>
        <taxon>Magnoliopsida</taxon>
        <taxon>eudicotyledons</taxon>
        <taxon>Gunneridae</taxon>
        <taxon>Pentapetalae</taxon>
        <taxon>rosids</taxon>
        <taxon>fabids</taxon>
        <taxon>Rosales</taxon>
        <taxon>Rosaceae</taxon>
        <taxon>Amygdaloideae</taxon>
        <taxon>Maleae</taxon>
        <taxon>Malus</taxon>
    </lineage>
</organism>
<protein>
    <submittedName>
        <fullName evidence="2">Uncharacterized protein</fullName>
    </submittedName>
</protein>
<sequence>MSPQSLPGANSYLMGHLRTPQLIPAFQRYKRKLQQSDHTPIVLLGDKRSPPKSSLVKVPDKLVSHPSHSNRQISNEVHLLPVKNSRSSASSINRDYLSSAH</sequence>
<dbReference type="Proteomes" id="UP000315295">
    <property type="component" value="Unassembled WGS sequence"/>
</dbReference>
<evidence type="ECO:0000256" key="1">
    <source>
        <dbReference type="SAM" id="MobiDB-lite"/>
    </source>
</evidence>